<dbReference type="Gene3D" id="2.160.10.10">
    <property type="entry name" value="Hexapeptide repeat proteins"/>
    <property type="match status" value="1"/>
</dbReference>
<dbReference type="SUPFAM" id="SSF51161">
    <property type="entry name" value="Trimeric LpxA-like enzymes"/>
    <property type="match status" value="1"/>
</dbReference>
<reference evidence="4" key="1">
    <citation type="submission" date="2018-10" db="EMBL/GenBank/DDBJ databases">
        <authorList>
            <consortium name="PulseNet: The National Subtyping Network for Foodborne Disease Surveillance"/>
            <person name="Tarr C.L."/>
            <person name="Trees E."/>
            <person name="Katz L.S."/>
            <person name="Carleton-Romer H.A."/>
            <person name="Stroika S."/>
            <person name="Kucerova Z."/>
            <person name="Roache K.F."/>
            <person name="Sabol A.L."/>
            <person name="Besser J."/>
            <person name="Gerner-Smidt P."/>
        </authorList>
    </citation>
    <scope>NUCLEOTIDE SEQUENCE [LARGE SCALE GENOMIC DNA]</scope>
    <source>
        <strain evidence="4">PNUSAS052121</strain>
    </source>
</reference>
<evidence type="ECO:0000313" key="4">
    <source>
        <dbReference type="EMBL" id="MMS75811.1"/>
    </source>
</evidence>
<dbReference type="EMBL" id="RWAH01000003">
    <property type="protein sequence ID" value="MMS75811.1"/>
    <property type="molecule type" value="Genomic_DNA"/>
</dbReference>
<dbReference type="InterPro" id="IPR045304">
    <property type="entry name" value="LbH_SAT"/>
</dbReference>
<dbReference type="CDD" id="cd03354">
    <property type="entry name" value="LbH_SAT"/>
    <property type="match status" value="1"/>
</dbReference>
<dbReference type="AlphaFoldDB" id="A0A403SW37"/>
<dbReference type="PANTHER" id="PTHR42811">
    <property type="entry name" value="SERINE ACETYLTRANSFERASE"/>
    <property type="match status" value="1"/>
</dbReference>
<name>A0A403SW37_SALER</name>
<gene>
    <name evidence="4" type="ORF">D9O31_04130</name>
</gene>
<dbReference type="EC" id="2.3.1.-" evidence="3"/>
<dbReference type="InterPro" id="IPR005881">
    <property type="entry name" value="Ser_O-AcTrfase"/>
</dbReference>
<dbReference type="PIRSF" id="PIRSF000441">
    <property type="entry name" value="CysE"/>
    <property type="match status" value="1"/>
</dbReference>
<dbReference type="GO" id="GO:0009001">
    <property type="term" value="F:serine O-acetyltransferase activity"/>
    <property type="evidence" value="ECO:0007669"/>
    <property type="project" value="InterPro"/>
</dbReference>
<evidence type="ECO:0000256" key="2">
    <source>
        <dbReference type="ARBA" id="ARBA00023315"/>
    </source>
</evidence>
<keyword evidence="2 3" id="KW-0012">Acyltransferase</keyword>
<dbReference type="RefSeq" id="WP_088760176.1">
    <property type="nucleotide sequence ID" value="NZ_JABYOH010000002.1"/>
</dbReference>
<dbReference type="GO" id="GO:0005737">
    <property type="term" value="C:cytoplasm"/>
    <property type="evidence" value="ECO:0007669"/>
    <property type="project" value="InterPro"/>
</dbReference>
<organism evidence="4">
    <name type="scientific">Salmonella enterica</name>
    <name type="common">Salmonella choleraesuis</name>
    <dbReference type="NCBI Taxonomy" id="28901"/>
    <lineage>
        <taxon>Bacteria</taxon>
        <taxon>Pseudomonadati</taxon>
        <taxon>Pseudomonadota</taxon>
        <taxon>Gammaproteobacteria</taxon>
        <taxon>Enterobacterales</taxon>
        <taxon>Enterobacteriaceae</taxon>
        <taxon>Salmonella</taxon>
    </lineage>
</organism>
<dbReference type="GO" id="GO:0006535">
    <property type="term" value="P:cysteine biosynthetic process from serine"/>
    <property type="evidence" value="ECO:0007669"/>
    <property type="project" value="InterPro"/>
</dbReference>
<sequence>MFNYTLAFIFVIFGRNDKLLYYWKHEIIRRDKFSIKRLLREKSNNRGRNFLFWWRLANEMYINGGKPFKKAAKKINIRLLEKFGCEISLGAQIGKGIKIPHHTGVVIHHSVKIGDNFVIRQNTTIGKKDGDPKSAILIIGDNVDIGANTCIVGLTHKIGNNVKIGGMSFINNDIPDNCTYVTKKEARIINNTKQ</sequence>
<proteinExistence type="inferred from homology"/>
<evidence type="ECO:0000256" key="1">
    <source>
        <dbReference type="ARBA" id="ARBA00022679"/>
    </source>
</evidence>
<keyword evidence="1 3" id="KW-0808">Transferase</keyword>
<accession>A0A403SW37</accession>
<protein>
    <recommendedName>
        <fullName evidence="3">Acetyltransferase</fullName>
        <ecNumber evidence="3">2.3.1.-</ecNumber>
    </recommendedName>
</protein>
<dbReference type="InterPro" id="IPR011004">
    <property type="entry name" value="Trimer_LpxA-like_sf"/>
</dbReference>
<evidence type="ECO:0000256" key="3">
    <source>
        <dbReference type="PIRNR" id="PIRNR000441"/>
    </source>
</evidence>
<comment type="caution">
    <text evidence="4">The sequence shown here is derived from an EMBL/GenBank/DDBJ whole genome shotgun (WGS) entry which is preliminary data.</text>
</comment>
<dbReference type="Proteomes" id="UP000839526">
    <property type="component" value="Unassembled WGS sequence"/>
</dbReference>
<comment type="similarity">
    <text evidence="3">Belongs to the transferase hexapeptide repeat family.</text>
</comment>